<dbReference type="SUPFAM" id="SSF74924">
    <property type="entry name" value="Cap-Gly domain"/>
    <property type="match status" value="2"/>
</dbReference>
<gene>
    <name evidence="3" type="ORF">RFI_12154</name>
</gene>
<protein>
    <recommendedName>
        <fullName evidence="2">CAP-Gly domain-containing protein</fullName>
    </recommendedName>
</protein>
<dbReference type="PANTHER" id="PTHR18916">
    <property type="entry name" value="DYNACTIN 1-RELATED MICROTUBULE-BINDING"/>
    <property type="match status" value="1"/>
</dbReference>
<proteinExistence type="predicted"/>
<dbReference type="PROSITE" id="PS50245">
    <property type="entry name" value="CAP_GLY_2"/>
    <property type="match status" value="2"/>
</dbReference>
<feature type="region of interest" description="Disordered" evidence="1">
    <location>
        <begin position="153"/>
        <end position="186"/>
    </location>
</feature>
<feature type="compositionally biased region" description="Low complexity" evidence="1">
    <location>
        <begin position="163"/>
        <end position="186"/>
    </location>
</feature>
<feature type="domain" description="CAP-Gly" evidence="2">
    <location>
        <begin position="28"/>
        <end position="73"/>
    </location>
</feature>
<feature type="non-terminal residue" evidence="3">
    <location>
        <position position="186"/>
    </location>
</feature>
<evidence type="ECO:0000313" key="3">
    <source>
        <dbReference type="EMBL" id="ETO24991.1"/>
    </source>
</evidence>
<dbReference type="PROSITE" id="PS00845">
    <property type="entry name" value="CAP_GLY_1"/>
    <property type="match status" value="1"/>
</dbReference>
<evidence type="ECO:0000259" key="2">
    <source>
        <dbReference type="PROSITE" id="PS50245"/>
    </source>
</evidence>
<dbReference type="InterPro" id="IPR000938">
    <property type="entry name" value="CAP-Gly_domain"/>
</dbReference>
<dbReference type="SMART" id="SM01052">
    <property type="entry name" value="CAP_GLY"/>
    <property type="match status" value="2"/>
</dbReference>
<dbReference type="OrthoDB" id="2130750at2759"/>
<dbReference type="Pfam" id="PF01302">
    <property type="entry name" value="CAP_GLY"/>
    <property type="match status" value="2"/>
</dbReference>
<dbReference type="EMBL" id="ASPP01008817">
    <property type="protein sequence ID" value="ETO24991.1"/>
    <property type="molecule type" value="Genomic_DNA"/>
</dbReference>
<sequence>MSSGDIQVYFGDKVTLDDGAVGEVRFIGELTSKSEIVYGVDLTTGKGKNNGSLDGVTYFTVKNKAQMSGRFVTRSSIQKASKTSQSSKFTIGESVTVQGAQKGVIRYLGIPAFASSKKVHYGIELSDAKGENDGSKRGQKYFRCEMKHGIFVSNESHLTPSRKAAAAAAADAKDSANANNSNTNGN</sequence>
<dbReference type="InterPro" id="IPR036859">
    <property type="entry name" value="CAP-Gly_dom_sf"/>
</dbReference>
<reference evidence="3 4" key="1">
    <citation type="journal article" date="2013" name="Curr. Biol.">
        <title>The Genome of the Foraminiferan Reticulomyxa filosa.</title>
        <authorList>
            <person name="Glockner G."/>
            <person name="Hulsmann N."/>
            <person name="Schleicher M."/>
            <person name="Noegel A.A."/>
            <person name="Eichinger L."/>
            <person name="Gallinger C."/>
            <person name="Pawlowski J."/>
            <person name="Sierra R."/>
            <person name="Euteneuer U."/>
            <person name="Pillet L."/>
            <person name="Moustafa A."/>
            <person name="Platzer M."/>
            <person name="Groth M."/>
            <person name="Szafranski K."/>
            <person name="Schliwa M."/>
        </authorList>
    </citation>
    <scope>NUCLEOTIDE SEQUENCE [LARGE SCALE GENOMIC DNA]</scope>
</reference>
<evidence type="ECO:0000313" key="4">
    <source>
        <dbReference type="Proteomes" id="UP000023152"/>
    </source>
</evidence>
<accession>X6NG85</accession>
<dbReference type="Gene3D" id="2.30.30.190">
    <property type="entry name" value="CAP Gly-rich-like domain"/>
    <property type="match status" value="2"/>
</dbReference>
<dbReference type="Proteomes" id="UP000023152">
    <property type="component" value="Unassembled WGS sequence"/>
</dbReference>
<organism evidence="3 4">
    <name type="scientific">Reticulomyxa filosa</name>
    <dbReference type="NCBI Taxonomy" id="46433"/>
    <lineage>
        <taxon>Eukaryota</taxon>
        <taxon>Sar</taxon>
        <taxon>Rhizaria</taxon>
        <taxon>Retaria</taxon>
        <taxon>Foraminifera</taxon>
        <taxon>Monothalamids</taxon>
        <taxon>Reticulomyxidae</taxon>
        <taxon>Reticulomyxa</taxon>
    </lineage>
</organism>
<name>X6NG85_RETFI</name>
<keyword evidence="4" id="KW-1185">Reference proteome</keyword>
<dbReference type="AlphaFoldDB" id="X6NG85"/>
<feature type="domain" description="CAP-Gly" evidence="2">
    <location>
        <begin position="122"/>
        <end position="153"/>
    </location>
</feature>
<evidence type="ECO:0000256" key="1">
    <source>
        <dbReference type="SAM" id="MobiDB-lite"/>
    </source>
</evidence>
<comment type="caution">
    <text evidence="3">The sequence shown here is derived from an EMBL/GenBank/DDBJ whole genome shotgun (WGS) entry which is preliminary data.</text>
</comment>